<reference evidence="1" key="1">
    <citation type="submission" date="2018-01" db="EMBL/GenBank/DDBJ databases">
        <authorList>
            <person name="Regsiter A."/>
            <person name="William W."/>
        </authorList>
    </citation>
    <scope>NUCLEOTIDE SEQUENCE</scope>
    <source>
        <strain evidence="1">TRIP AH-1</strain>
    </source>
</reference>
<dbReference type="InterPro" id="IPR004165">
    <property type="entry name" value="CoA_trans_fam_I"/>
</dbReference>
<dbReference type="InterPro" id="IPR037171">
    <property type="entry name" value="NagB/RpiA_transferase-like"/>
</dbReference>
<dbReference type="EMBL" id="OJIN01000184">
    <property type="protein sequence ID" value="SPD75125.1"/>
    <property type="molecule type" value="Genomic_DNA"/>
</dbReference>
<dbReference type="PANTHER" id="PTHR43293:SF3">
    <property type="entry name" value="CHOLESTEROL RING-CLEAVING HYDROLASE IPDB SUBUNIT"/>
    <property type="match status" value="1"/>
</dbReference>
<dbReference type="GO" id="GO:0008410">
    <property type="term" value="F:CoA-transferase activity"/>
    <property type="evidence" value="ECO:0007669"/>
    <property type="project" value="InterPro"/>
</dbReference>
<name>A0A445N073_9BACT</name>
<dbReference type="Gene3D" id="3.40.1080.10">
    <property type="entry name" value="Glutaconate Coenzyme A-transferase"/>
    <property type="match status" value="1"/>
</dbReference>
<evidence type="ECO:0000313" key="1">
    <source>
        <dbReference type="EMBL" id="SPD75125.1"/>
    </source>
</evidence>
<keyword evidence="1" id="KW-0808">Transferase</keyword>
<dbReference type="Pfam" id="PF01144">
    <property type="entry name" value="CoA_trans"/>
    <property type="match status" value="1"/>
</dbReference>
<organism evidence="1">
    <name type="scientific">uncultured Desulfobacterium sp</name>
    <dbReference type="NCBI Taxonomy" id="201089"/>
    <lineage>
        <taxon>Bacteria</taxon>
        <taxon>Pseudomonadati</taxon>
        <taxon>Thermodesulfobacteriota</taxon>
        <taxon>Desulfobacteria</taxon>
        <taxon>Desulfobacterales</taxon>
        <taxon>Desulfobacteriaceae</taxon>
        <taxon>Desulfobacterium</taxon>
        <taxon>environmental samples</taxon>
    </lineage>
</organism>
<dbReference type="Gene3D" id="3.30.30.40">
    <property type="match status" value="1"/>
</dbReference>
<dbReference type="AlphaFoldDB" id="A0A445N073"/>
<accession>A0A445N073</accession>
<dbReference type="SMART" id="SM00882">
    <property type="entry name" value="CoA_trans"/>
    <property type="match status" value="1"/>
</dbReference>
<dbReference type="SUPFAM" id="SSF100950">
    <property type="entry name" value="NagB/RpiA/CoA transferase-like"/>
    <property type="match status" value="1"/>
</dbReference>
<proteinExistence type="predicted"/>
<protein>
    <submittedName>
        <fullName evidence="1">Putative CoA transferase</fullName>
    </submittedName>
</protein>
<gene>
    <name evidence="1" type="ORF">PITCH_A420086</name>
</gene>
<dbReference type="PANTHER" id="PTHR43293">
    <property type="entry name" value="ACETATE COA-TRANSFERASE YDIF"/>
    <property type="match status" value="1"/>
</dbReference>
<sequence length="297" mass="33037">MVAIRDERIVSIEEAVSVVKDGDVVGLSGSVLFNQPAALARAVIRKGVKDLTLVMLTGGLVSDMLVGAGCVKKIVTTYMAMQDYAPICPNFQRKYMSGEVKFWECDFQHFHCTIKGAQWGMPYLLTKAGIGTDICKINPDLEEIEYKGEKWVKVPPTPLDVSLIYANKVDPYGNCIYEGSVFAEFILANATKRAIIVQAEEIVPNEYIRRDPRVAILGGPTRADYVVDVPYGAHPDEGPKYYAHDAQFCKEYVKAAKSDETFKVWLDKYVYGPKTQAEYLEAVGGITKLLTLRQSMI</sequence>